<dbReference type="EMBL" id="BAUV01000019">
    <property type="protein sequence ID" value="GAE35537.1"/>
    <property type="molecule type" value="Genomic_DNA"/>
</dbReference>
<evidence type="ECO:0008006" key="4">
    <source>
        <dbReference type="Google" id="ProtNLM"/>
    </source>
</evidence>
<reference evidence="2 3" key="1">
    <citation type="journal article" date="2014" name="Genome Announc.">
        <title>Draft Genome Sequences of Three Alkaliphilic Bacillus Strains, Bacillus wakoensis JCM 9140T, Bacillus akibai JCM 9157T, and Bacillus hemicellulosilyticus JCM 9152T.</title>
        <authorList>
            <person name="Yuki M."/>
            <person name="Oshima K."/>
            <person name="Suda W."/>
            <person name="Oshida Y."/>
            <person name="Kitamura K."/>
            <person name="Iida T."/>
            <person name="Hattori M."/>
            <person name="Ohkuma M."/>
        </authorList>
    </citation>
    <scope>NUCLEOTIDE SEQUENCE [LARGE SCALE GENOMIC DNA]</scope>
    <source>
        <strain evidence="2 3">JCM 9157</strain>
    </source>
</reference>
<keyword evidence="1" id="KW-0812">Transmembrane</keyword>
<keyword evidence="3" id="KW-1185">Reference proteome</keyword>
<keyword evidence="1" id="KW-0472">Membrane</keyword>
<dbReference type="AlphaFoldDB" id="W4QUG3"/>
<evidence type="ECO:0000313" key="2">
    <source>
        <dbReference type="EMBL" id="GAE35537.1"/>
    </source>
</evidence>
<dbReference type="RefSeq" id="WP_035665004.1">
    <property type="nucleotide sequence ID" value="NZ_BAUV01000019.1"/>
</dbReference>
<gene>
    <name evidence="2" type="ORF">JCM9157_2649</name>
</gene>
<sequence>MKRSDEKTQLDKTLSQLKKIDFTDREKENLRSKLLTSIEERNRKRNHIHLSLPILSAIIASVIFFVGAYLFMPTLLNENHSDQNSNHETLENELTDLFDHDVYLPKIENHSIGLIWIPNNEVPEGFPSMNGAVIAYMADERNEKYVSEEMKVQLLTQGEVIYGEHVNEEEISVLVYIMDYEEAVTPKGELMQIEGINVRHQFNPNDREVVFSFRLSDLVYYITVKLSDGKTDGEAVEIVETFLKQIEPKRVGGN</sequence>
<proteinExistence type="predicted"/>
<dbReference type="eggNOG" id="ENOG5030D2P">
    <property type="taxonomic scope" value="Bacteria"/>
</dbReference>
<keyword evidence="1" id="KW-1133">Transmembrane helix</keyword>
<dbReference type="OrthoDB" id="1704601at2"/>
<accession>W4QUG3</accession>
<dbReference type="Proteomes" id="UP000018896">
    <property type="component" value="Unassembled WGS sequence"/>
</dbReference>
<feature type="transmembrane region" description="Helical" evidence="1">
    <location>
        <begin position="50"/>
        <end position="72"/>
    </location>
</feature>
<organism evidence="2 3">
    <name type="scientific">Halalkalibacter akibai (strain ATCC 43226 / DSM 21942 / CIP 109018 / JCM 9157 / 1139)</name>
    <name type="common">Bacillus akibai</name>
    <dbReference type="NCBI Taxonomy" id="1236973"/>
    <lineage>
        <taxon>Bacteria</taxon>
        <taxon>Bacillati</taxon>
        <taxon>Bacillota</taxon>
        <taxon>Bacilli</taxon>
        <taxon>Bacillales</taxon>
        <taxon>Bacillaceae</taxon>
        <taxon>Halalkalibacter</taxon>
    </lineage>
</organism>
<name>W4QUG3_HALA3</name>
<evidence type="ECO:0000256" key="1">
    <source>
        <dbReference type="SAM" id="Phobius"/>
    </source>
</evidence>
<evidence type="ECO:0000313" key="3">
    <source>
        <dbReference type="Proteomes" id="UP000018896"/>
    </source>
</evidence>
<comment type="caution">
    <text evidence="2">The sequence shown here is derived from an EMBL/GenBank/DDBJ whole genome shotgun (WGS) entry which is preliminary data.</text>
</comment>
<protein>
    <recommendedName>
        <fullName evidence="4">DUF4367 domain-containing protein</fullName>
    </recommendedName>
</protein>